<keyword evidence="2" id="KW-1185">Reference proteome</keyword>
<evidence type="ECO:0000313" key="1">
    <source>
        <dbReference type="EMBL" id="KAJ3525291.1"/>
    </source>
</evidence>
<organism evidence="1 2">
    <name type="scientific">Fusarium decemcellulare</name>
    <dbReference type="NCBI Taxonomy" id="57161"/>
    <lineage>
        <taxon>Eukaryota</taxon>
        <taxon>Fungi</taxon>
        <taxon>Dikarya</taxon>
        <taxon>Ascomycota</taxon>
        <taxon>Pezizomycotina</taxon>
        <taxon>Sordariomycetes</taxon>
        <taxon>Hypocreomycetidae</taxon>
        <taxon>Hypocreales</taxon>
        <taxon>Nectriaceae</taxon>
        <taxon>Fusarium</taxon>
        <taxon>Fusarium decemcellulare species complex</taxon>
    </lineage>
</organism>
<name>A0ACC1RUF5_9HYPO</name>
<sequence>MHLQVLQPVPVPTGSEKYTALRDSLLHEFAASVPEDLFLPQATFENPPKNVTTIPQECGLLSPREIEITENYDAVALAAAIASKKLTAVAVATAFAKRAVIAHQLTSCLSEWFMGDAIKQAKALDDHLEKTGQTVGPLHGVPISLKEHIPLAGHWSSVGYLDTRRKDESDSLMVAILRKAGAVFYCKTNQPQAIMHLESTSPRGRVLNPHNIKLSAGGSTGGEAALIALRGSILGVGTDIGGSVRGPAGFCGIYGFKPTSYTLPMKDFIAGGFGAELNVLCSTGPMCASLRDMDLFMSTVISAKPWIGDPRVIPIPWTGLNAPHSSRPSALKIGFLTDDANITPQPPVTRALEWARWQLGMASGFDIRPFKPYRTSDAVKYIRLAYWPDGGKTVKGHLAVNDEPMFPLTRHITQDADGPELGANDILQQRLTRDDFRCNFSQHWEEQDVDIVICPVFVGPACTHETSFYWNYTAFWNYVDYPGVVVPTPIKAQAKGRGAVFLVYAFEREL</sequence>
<dbReference type="Proteomes" id="UP001148629">
    <property type="component" value="Unassembled WGS sequence"/>
</dbReference>
<comment type="caution">
    <text evidence="1">The sequence shown here is derived from an EMBL/GenBank/DDBJ whole genome shotgun (WGS) entry which is preliminary data.</text>
</comment>
<reference evidence="1" key="1">
    <citation type="submission" date="2022-08" db="EMBL/GenBank/DDBJ databases">
        <title>Genome Sequence of Fusarium decemcellulare.</title>
        <authorList>
            <person name="Buettner E."/>
        </authorList>
    </citation>
    <scope>NUCLEOTIDE SEQUENCE</scope>
    <source>
        <strain evidence="1">Babe19</strain>
    </source>
</reference>
<accession>A0ACC1RUF5</accession>
<evidence type="ECO:0000313" key="2">
    <source>
        <dbReference type="Proteomes" id="UP001148629"/>
    </source>
</evidence>
<protein>
    <submittedName>
        <fullName evidence="1">Uncharacterized protein</fullName>
    </submittedName>
</protein>
<gene>
    <name evidence="1" type="ORF">NM208_g11702</name>
</gene>
<dbReference type="EMBL" id="JANRMS010001934">
    <property type="protein sequence ID" value="KAJ3525291.1"/>
    <property type="molecule type" value="Genomic_DNA"/>
</dbReference>
<proteinExistence type="predicted"/>